<protein>
    <submittedName>
        <fullName evidence="1">Uncharacterized protein</fullName>
    </submittedName>
</protein>
<keyword evidence="2" id="KW-1185">Reference proteome</keyword>
<gene>
    <name evidence="1" type="ORF">C7450_113160</name>
</gene>
<reference evidence="1 2" key="1">
    <citation type="submission" date="2018-05" db="EMBL/GenBank/DDBJ databases">
        <title>Genomic Encyclopedia of Type Strains, Phase IV (KMG-IV): sequencing the most valuable type-strain genomes for metagenomic binning, comparative biology and taxonomic classification.</title>
        <authorList>
            <person name="Goeker M."/>
        </authorList>
    </citation>
    <scope>NUCLEOTIDE SEQUENCE [LARGE SCALE GENOMIC DNA]</scope>
    <source>
        <strain evidence="1 2">DSM 6462</strain>
    </source>
</reference>
<dbReference type="Proteomes" id="UP000248021">
    <property type="component" value="Unassembled WGS sequence"/>
</dbReference>
<proteinExistence type="predicted"/>
<dbReference type="EMBL" id="QJJK01000013">
    <property type="protein sequence ID" value="PXW53672.1"/>
    <property type="molecule type" value="Genomic_DNA"/>
</dbReference>
<comment type="caution">
    <text evidence="1">The sequence shown here is derived from an EMBL/GenBank/DDBJ whole genome shotgun (WGS) entry which is preliminary data.</text>
</comment>
<dbReference type="RefSeq" id="WP_210206554.1">
    <property type="nucleotide sequence ID" value="NZ_CAKNFM010000006.1"/>
</dbReference>
<dbReference type="AlphaFoldDB" id="A0A2V3TXS6"/>
<accession>A0A2V3TXS6</accession>
<name>A0A2V3TXS6_9HYPH</name>
<sequence length="86" mass="9853">MPSIYVVDVPEFRPLVDSARSKEGYSVSEQRKGYYKIETTGEMRFNRKEMQLKPALWYGMFTGGLDGEIKDFGRDEVVVIGTNKPL</sequence>
<evidence type="ECO:0000313" key="2">
    <source>
        <dbReference type="Proteomes" id="UP000248021"/>
    </source>
</evidence>
<organism evidence="1 2">
    <name type="scientific">Chelatococcus asaccharovorans</name>
    <dbReference type="NCBI Taxonomy" id="28210"/>
    <lineage>
        <taxon>Bacteria</taxon>
        <taxon>Pseudomonadati</taxon>
        <taxon>Pseudomonadota</taxon>
        <taxon>Alphaproteobacteria</taxon>
        <taxon>Hyphomicrobiales</taxon>
        <taxon>Chelatococcaceae</taxon>
        <taxon>Chelatococcus</taxon>
    </lineage>
</organism>
<evidence type="ECO:0000313" key="1">
    <source>
        <dbReference type="EMBL" id="PXW53672.1"/>
    </source>
</evidence>